<comment type="similarity">
    <text evidence="1">Belongs to the esterase D family.</text>
</comment>
<dbReference type="SMART" id="SM00028">
    <property type="entry name" value="TPR"/>
    <property type="match status" value="2"/>
</dbReference>
<dbReference type="Proteomes" id="UP001589832">
    <property type="component" value="Unassembled WGS sequence"/>
</dbReference>
<evidence type="ECO:0000256" key="1">
    <source>
        <dbReference type="ARBA" id="ARBA00005622"/>
    </source>
</evidence>
<organism evidence="4 5">
    <name type="scientific">Winogradskyella pulchriflava</name>
    <dbReference type="NCBI Taxonomy" id="1110688"/>
    <lineage>
        <taxon>Bacteria</taxon>
        <taxon>Pseudomonadati</taxon>
        <taxon>Bacteroidota</taxon>
        <taxon>Flavobacteriia</taxon>
        <taxon>Flavobacteriales</taxon>
        <taxon>Flavobacteriaceae</taxon>
        <taxon>Winogradskyella</taxon>
    </lineage>
</organism>
<reference evidence="4 5" key="1">
    <citation type="submission" date="2024-09" db="EMBL/GenBank/DDBJ databases">
        <authorList>
            <person name="Sun Q."/>
            <person name="Mori K."/>
        </authorList>
    </citation>
    <scope>NUCLEOTIDE SEQUENCE [LARGE SCALE GENOMIC DNA]</scope>
    <source>
        <strain evidence="4 5">NCAIM B.02481</strain>
    </source>
</reference>
<sequence>MKFILYFIIGIIFQQVINAQSDHYLLQVGKTDSIYSEELKEFREVYVELPESYMANSDEKFPVVYVLDGEVFLPTVVNVLNFYSGGFMPEMIVIGIFNKINRTRDLTPSKINTRYGRPFNIENGGAESFLKFIKQELIPHIEEKYRATNYRTLIGHSFGGLFAINTLINEPDLFANYISIDPSLDWDNQKLIKQADSVLKKVKLSNKALYMSLSGQLHMQNKDVTIDNVMQDTSDFTLFARSNIKFSNTVKNSKSNLFYKWQFYPNDLHGTISQSSIKDGLLALFQWYQMENTDAINNPETSIEELLKIIKHREAKLFKHYGYKVPPYPEFLLDMSGHMNMDMQQIEKSKMYFEQAIKYYPKSENAYNSMAEFYISQNDKKNAIINLQKAFEISENVDYKNRINELLD</sequence>
<proteinExistence type="inferred from homology"/>
<evidence type="ECO:0000256" key="2">
    <source>
        <dbReference type="ARBA" id="ARBA00022801"/>
    </source>
</evidence>
<dbReference type="Gene3D" id="3.40.50.1820">
    <property type="entry name" value="alpha/beta hydrolase"/>
    <property type="match status" value="1"/>
</dbReference>
<dbReference type="InterPro" id="IPR019734">
    <property type="entry name" value="TPR_rpt"/>
</dbReference>
<dbReference type="SUPFAM" id="SSF48452">
    <property type="entry name" value="TPR-like"/>
    <property type="match status" value="1"/>
</dbReference>
<dbReference type="PANTHER" id="PTHR40841:SF2">
    <property type="entry name" value="SIDEROPHORE-DEGRADING ESTERASE (EUROFUNG)"/>
    <property type="match status" value="1"/>
</dbReference>
<feature type="repeat" description="TPR" evidence="3">
    <location>
        <begin position="364"/>
        <end position="397"/>
    </location>
</feature>
<keyword evidence="2 4" id="KW-0378">Hydrolase</keyword>
<gene>
    <name evidence="4" type="ORF">ACFFGA_07825</name>
</gene>
<comment type="caution">
    <text evidence="4">The sequence shown here is derived from an EMBL/GenBank/DDBJ whole genome shotgun (WGS) entry which is preliminary data.</text>
</comment>
<dbReference type="InterPro" id="IPR011990">
    <property type="entry name" value="TPR-like_helical_dom_sf"/>
</dbReference>
<dbReference type="Pfam" id="PF00756">
    <property type="entry name" value="Esterase"/>
    <property type="match status" value="1"/>
</dbReference>
<dbReference type="SUPFAM" id="SSF53474">
    <property type="entry name" value="alpha/beta-Hydrolases"/>
    <property type="match status" value="1"/>
</dbReference>
<evidence type="ECO:0000256" key="3">
    <source>
        <dbReference type="PROSITE-ProRule" id="PRU00339"/>
    </source>
</evidence>
<dbReference type="InterPro" id="IPR029058">
    <property type="entry name" value="AB_hydrolase_fold"/>
</dbReference>
<evidence type="ECO:0000313" key="4">
    <source>
        <dbReference type="EMBL" id="MFC0604458.1"/>
    </source>
</evidence>
<dbReference type="InterPro" id="IPR052558">
    <property type="entry name" value="Siderophore_Hydrolase_D"/>
</dbReference>
<dbReference type="GO" id="GO:0016787">
    <property type="term" value="F:hydrolase activity"/>
    <property type="evidence" value="ECO:0007669"/>
    <property type="project" value="UniProtKB-KW"/>
</dbReference>
<dbReference type="PROSITE" id="PS50005">
    <property type="entry name" value="TPR"/>
    <property type="match status" value="1"/>
</dbReference>
<dbReference type="PANTHER" id="PTHR40841">
    <property type="entry name" value="SIDEROPHORE TRIACETYLFUSARININE C ESTERASE"/>
    <property type="match status" value="1"/>
</dbReference>
<accession>A0ABV6Q855</accession>
<dbReference type="RefSeq" id="WP_386062111.1">
    <property type="nucleotide sequence ID" value="NZ_JBHLTQ010000003.1"/>
</dbReference>
<dbReference type="Pfam" id="PF13181">
    <property type="entry name" value="TPR_8"/>
    <property type="match status" value="2"/>
</dbReference>
<evidence type="ECO:0000313" key="5">
    <source>
        <dbReference type="Proteomes" id="UP001589832"/>
    </source>
</evidence>
<dbReference type="EMBL" id="JBHLTQ010000003">
    <property type="protein sequence ID" value="MFC0604458.1"/>
    <property type="molecule type" value="Genomic_DNA"/>
</dbReference>
<name>A0ABV6Q855_9FLAO</name>
<keyword evidence="5" id="KW-1185">Reference proteome</keyword>
<protein>
    <submittedName>
        <fullName evidence="4">Alpha/beta hydrolase-fold protein</fullName>
    </submittedName>
</protein>
<dbReference type="InterPro" id="IPR000801">
    <property type="entry name" value="Esterase-like"/>
</dbReference>
<keyword evidence="3" id="KW-0802">TPR repeat</keyword>